<dbReference type="OrthoDB" id="9790818at2"/>
<dbReference type="SUPFAM" id="SSF50129">
    <property type="entry name" value="GroES-like"/>
    <property type="match status" value="1"/>
</dbReference>
<dbReference type="InterPro" id="IPR013154">
    <property type="entry name" value="ADH-like_N"/>
</dbReference>
<dbReference type="SUPFAM" id="SSF51735">
    <property type="entry name" value="NAD(P)-binding Rossmann-fold domains"/>
    <property type="match status" value="1"/>
</dbReference>
<dbReference type="RefSeq" id="WP_129190597.1">
    <property type="nucleotide sequence ID" value="NZ_CP035491.1"/>
</dbReference>
<gene>
    <name evidence="2" type="ORF">ET445_08595</name>
</gene>
<dbReference type="InterPro" id="IPR020843">
    <property type="entry name" value="ER"/>
</dbReference>
<feature type="domain" description="Enoyl reductase (ER)" evidence="1">
    <location>
        <begin position="10"/>
        <end position="325"/>
    </location>
</feature>
<dbReference type="InterPro" id="IPR011032">
    <property type="entry name" value="GroES-like_sf"/>
</dbReference>
<dbReference type="Gene3D" id="3.40.50.720">
    <property type="entry name" value="NAD(P)-binding Rossmann-like Domain"/>
    <property type="match status" value="1"/>
</dbReference>
<protein>
    <submittedName>
        <fullName evidence="2">NADP-dependent oxidoreductase</fullName>
    </submittedName>
</protein>
<dbReference type="PANTHER" id="PTHR11695">
    <property type="entry name" value="ALCOHOL DEHYDROGENASE RELATED"/>
    <property type="match status" value="1"/>
</dbReference>
<evidence type="ECO:0000259" key="1">
    <source>
        <dbReference type="SMART" id="SM00829"/>
    </source>
</evidence>
<accession>A0A4P6FEG2</accession>
<evidence type="ECO:0000313" key="2">
    <source>
        <dbReference type="EMBL" id="QAY73393.1"/>
    </source>
</evidence>
<dbReference type="Pfam" id="PF08240">
    <property type="entry name" value="ADH_N"/>
    <property type="match status" value="1"/>
</dbReference>
<dbReference type="Gene3D" id="3.90.180.10">
    <property type="entry name" value="Medium-chain alcohol dehydrogenases, catalytic domain"/>
    <property type="match status" value="1"/>
</dbReference>
<dbReference type="EMBL" id="CP035491">
    <property type="protein sequence ID" value="QAY73393.1"/>
    <property type="molecule type" value="Genomic_DNA"/>
</dbReference>
<proteinExistence type="predicted"/>
<dbReference type="InterPro" id="IPR036291">
    <property type="entry name" value="NAD(P)-bd_dom_sf"/>
</dbReference>
<dbReference type="KEGG" id="agf:ET445_08595"/>
<dbReference type="InterPro" id="IPR050700">
    <property type="entry name" value="YIM1/Zinc_Alcohol_DH_Fams"/>
</dbReference>
<sequence>MRALVRREYGGPERLEVAELPVPEPRRGEVLVRVAASAINAADAYLLRGEPRIVRLSTGLRRPRRVILGRDVAGVVERVGPDVSGFAPGDRVLGEADGAWAEFAVIPAAALAHVPRGASGATAFSFEVAATLPLPGTTAWQALAIARPAIGPGARVLVTGASGNVGLFVVQLARAADAEVTGLASPSRLDLVRSAGAARVVDRTDPAADPGREYDLVVDLTADRSLGDLVARLAPRGTYVSSSGRGGRVLGPLPRIAATTVRGLFTRRRLRVLAARRNGVDLARIVELAARGDIRPIVDGVIGLDRVADAVARLERGEPLGRVVVRVAEPARPTPSSAARSGAA</sequence>
<dbReference type="Proteomes" id="UP000291259">
    <property type="component" value="Chromosome"/>
</dbReference>
<dbReference type="Pfam" id="PF13602">
    <property type="entry name" value="ADH_zinc_N_2"/>
    <property type="match status" value="1"/>
</dbReference>
<reference evidence="2 3" key="1">
    <citation type="submission" date="2019-01" db="EMBL/GenBank/DDBJ databases">
        <title>Genome sequencing of strain FW100M-8.</title>
        <authorList>
            <person name="Heo J."/>
            <person name="Kim S.-J."/>
            <person name="Kim J.-S."/>
            <person name="Hong S.-B."/>
            <person name="Kwon S.-W."/>
        </authorList>
    </citation>
    <scope>NUCLEOTIDE SEQUENCE [LARGE SCALE GENOMIC DNA]</scope>
    <source>
        <strain evidence="2 3">FW100M-8</strain>
    </source>
</reference>
<dbReference type="PANTHER" id="PTHR11695:SF648">
    <property type="entry name" value="ZINC-BINDING OXIDOREDUCTASE"/>
    <property type="match status" value="1"/>
</dbReference>
<name>A0A4P6FEG2_9MICO</name>
<dbReference type="AlphaFoldDB" id="A0A4P6FEG2"/>
<dbReference type="CDD" id="cd05289">
    <property type="entry name" value="MDR_like_2"/>
    <property type="match status" value="1"/>
</dbReference>
<evidence type="ECO:0000313" key="3">
    <source>
        <dbReference type="Proteomes" id="UP000291259"/>
    </source>
</evidence>
<dbReference type="SMART" id="SM00829">
    <property type="entry name" value="PKS_ER"/>
    <property type="match status" value="1"/>
</dbReference>
<dbReference type="GO" id="GO:0016491">
    <property type="term" value="F:oxidoreductase activity"/>
    <property type="evidence" value="ECO:0007669"/>
    <property type="project" value="InterPro"/>
</dbReference>
<organism evidence="2 3">
    <name type="scientific">Agromyces protaetiae</name>
    <dbReference type="NCBI Taxonomy" id="2509455"/>
    <lineage>
        <taxon>Bacteria</taxon>
        <taxon>Bacillati</taxon>
        <taxon>Actinomycetota</taxon>
        <taxon>Actinomycetes</taxon>
        <taxon>Micrococcales</taxon>
        <taxon>Microbacteriaceae</taxon>
        <taxon>Agromyces</taxon>
    </lineage>
</organism>
<keyword evidence="3" id="KW-1185">Reference proteome</keyword>